<evidence type="ECO:0000313" key="3">
    <source>
        <dbReference type="Proteomes" id="UP000812267"/>
    </source>
</evidence>
<gene>
    <name evidence="2" type="ORF">KQ878_03685</name>
</gene>
<organism evidence="2 3">
    <name type="scientific">Mycoplasma zalophidermidis</name>
    <dbReference type="NCBI Taxonomy" id="398174"/>
    <lineage>
        <taxon>Bacteria</taxon>
        <taxon>Bacillati</taxon>
        <taxon>Mycoplasmatota</taxon>
        <taxon>Mollicutes</taxon>
        <taxon>Mycoplasmataceae</taxon>
        <taxon>Mycoplasma</taxon>
    </lineage>
</organism>
<keyword evidence="1" id="KW-0812">Transmembrane</keyword>
<sequence>TSLDIIDNLDKVKPVEPVPVKDAEEIKRAKSKQNLLLTILVPLGVGIVLIGGIIGWFIKVRYLNKKVK</sequence>
<protein>
    <submittedName>
        <fullName evidence="2">Uncharacterized protein</fullName>
    </submittedName>
</protein>
<keyword evidence="1" id="KW-1133">Transmembrane helix</keyword>
<accession>A0ABS6DTM0</accession>
<dbReference type="RefSeq" id="WP_216567970.1">
    <property type="nucleotide sequence ID" value="NZ_JAHMHK010000016.1"/>
</dbReference>
<reference evidence="2" key="1">
    <citation type="submission" date="2021-06" db="EMBL/GenBank/DDBJ databases">
        <title>Novel Mycoplasma species detected in California sea lions (Zalophus californianus) from the USA.</title>
        <authorList>
            <person name="Volokhov D.V."/>
            <person name="Furtak V.A."/>
            <person name="Zagorodnyaya T.A."/>
        </authorList>
    </citation>
    <scope>NUCLEOTIDE SEQUENCE [LARGE SCALE GENOMIC DNA]</scope>
    <source>
        <strain evidence="2">CSL 4779</strain>
    </source>
</reference>
<proteinExistence type="predicted"/>
<keyword evidence="1" id="KW-0472">Membrane</keyword>
<name>A0ABS6DTM0_9MOLU</name>
<dbReference type="Proteomes" id="UP000812267">
    <property type="component" value="Unassembled WGS sequence"/>
</dbReference>
<dbReference type="EMBL" id="JAHMHK010000016">
    <property type="protein sequence ID" value="MBU4693965.1"/>
    <property type="molecule type" value="Genomic_DNA"/>
</dbReference>
<keyword evidence="3" id="KW-1185">Reference proteome</keyword>
<comment type="caution">
    <text evidence="2">The sequence shown here is derived from an EMBL/GenBank/DDBJ whole genome shotgun (WGS) entry which is preliminary data.</text>
</comment>
<evidence type="ECO:0000313" key="2">
    <source>
        <dbReference type="EMBL" id="MBU4693965.1"/>
    </source>
</evidence>
<feature type="transmembrane region" description="Helical" evidence="1">
    <location>
        <begin position="35"/>
        <end position="58"/>
    </location>
</feature>
<evidence type="ECO:0000256" key="1">
    <source>
        <dbReference type="SAM" id="Phobius"/>
    </source>
</evidence>
<feature type="non-terminal residue" evidence="2">
    <location>
        <position position="1"/>
    </location>
</feature>